<reference evidence="5" key="1">
    <citation type="journal article" date="2020" name="Microbiol. Resour. Announc.">
        <title>Complete Genome Sequence of Geobacillus sp. Strain E55-1, Isolated from Mine Geyser in Japan.</title>
        <authorList>
            <person name="Miyazaki K."/>
            <person name="Hase E."/>
            <person name="Tokito N."/>
        </authorList>
    </citation>
    <scope>NUCLEOTIDE SEQUENCE [LARGE SCALE GENOMIC DNA]</scope>
    <source>
        <strain evidence="5">E55-1</strain>
    </source>
</reference>
<keyword evidence="5" id="KW-1185">Reference proteome</keyword>
<protein>
    <recommendedName>
        <fullName evidence="6">Manganese containing catalase</fullName>
    </recommendedName>
</protein>
<dbReference type="Proteomes" id="UP000501421">
    <property type="component" value="Chromosome"/>
</dbReference>
<dbReference type="AlphaFoldDB" id="A0A679FHM1"/>
<comment type="similarity">
    <text evidence="1">Belongs to the manganese catalase family.</text>
</comment>
<dbReference type="EMBL" id="AP022557">
    <property type="protein sequence ID" value="BBW95792.1"/>
    <property type="molecule type" value="Genomic_DNA"/>
</dbReference>
<dbReference type="InterPro" id="IPR009078">
    <property type="entry name" value="Ferritin-like_SF"/>
</dbReference>
<keyword evidence="2" id="KW-0464">Manganese</keyword>
<accession>A0A679FHM1</accession>
<dbReference type="Pfam" id="PF05067">
    <property type="entry name" value="Mn_catalase"/>
    <property type="match status" value="1"/>
</dbReference>
<gene>
    <name evidence="4" type="ORF">GsuE55_06250</name>
</gene>
<evidence type="ECO:0008006" key="6">
    <source>
        <dbReference type="Google" id="ProtNLM"/>
    </source>
</evidence>
<feature type="region of interest" description="Disordered" evidence="3">
    <location>
        <begin position="47"/>
        <end position="73"/>
    </location>
</feature>
<dbReference type="SUPFAM" id="SSF47240">
    <property type="entry name" value="Ferritin-like"/>
    <property type="match status" value="1"/>
</dbReference>
<evidence type="ECO:0000313" key="4">
    <source>
        <dbReference type="EMBL" id="BBW95792.1"/>
    </source>
</evidence>
<dbReference type="Gene3D" id="1.20.1260.10">
    <property type="match status" value="1"/>
</dbReference>
<dbReference type="InterPro" id="IPR012347">
    <property type="entry name" value="Ferritin-like"/>
</dbReference>
<evidence type="ECO:0000256" key="3">
    <source>
        <dbReference type="SAM" id="MobiDB-lite"/>
    </source>
</evidence>
<comment type="cofactor">
    <cofactor evidence="2">
        <name>Mn(2+)</name>
        <dbReference type="ChEBI" id="CHEBI:29035"/>
    </cofactor>
    <text evidence="2">Binds 2 manganese ions per subunit.</text>
</comment>
<evidence type="ECO:0000313" key="5">
    <source>
        <dbReference type="Proteomes" id="UP000501421"/>
    </source>
</evidence>
<feature type="binding site" evidence="2">
    <location>
        <position position="35"/>
    </location>
    <ligand>
        <name>Mn(2+)</name>
        <dbReference type="ChEBI" id="CHEBI:29035"/>
        <label>1</label>
    </ligand>
</feature>
<keyword evidence="2" id="KW-0479">Metal-binding</keyword>
<proteinExistence type="inferred from homology"/>
<sequence>MWMYENKLQYPVRVSTCNPRLAKYLIEQYGGADGELAAALSRFPRSATVPAAKRRQRGPSGQQEKISDVRNRD</sequence>
<dbReference type="GO" id="GO:0046872">
    <property type="term" value="F:metal ion binding"/>
    <property type="evidence" value="ECO:0007669"/>
    <property type="project" value="UniProtKB-KW"/>
</dbReference>
<dbReference type="InterPro" id="IPR007760">
    <property type="entry name" value="Mn_catalase"/>
</dbReference>
<evidence type="ECO:0000256" key="2">
    <source>
        <dbReference type="PIRSR" id="PIRSR607760-1"/>
    </source>
</evidence>
<name>A0A679FHM1_9BACL</name>
<organism evidence="4 5">
    <name type="scientific">Geobacillus subterraneus</name>
    <dbReference type="NCBI Taxonomy" id="129338"/>
    <lineage>
        <taxon>Bacteria</taxon>
        <taxon>Bacillati</taxon>
        <taxon>Bacillota</taxon>
        <taxon>Bacilli</taxon>
        <taxon>Bacillales</taxon>
        <taxon>Anoxybacillaceae</taxon>
        <taxon>Geobacillus</taxon>
    </lineage>
</organism>
<evidence type="ECO:0000256" key="1">
    <source>
        <dbReference type="ARBA" id="ARBA00007644"/>
    </source>
</evidence>